<dbReference type="InterPro" id="IPR027417">
    <property type="entry name" value="P-loop_NTPase"/>
</dbReference>
<dbReference type="PANTHER" id="PTHR24220">
    <property type="entry name" value="IMPORT ATP-BINDING PROTEIN"/>
    <property type="match status" value="1"/>
</dbReference>
<gene>
    <name evidence="5" type="ordered locus">Corgl_0800</name>
</gene>
<evidence type="ECO:0000259" key="4">
    <source>
        <dbReference type="PROSITE" id="PS50893"/>
    </source>
</evidence>
<evidence type="ECO:0000313" key="5">
    <source>
        <dbReference type="EMBL" id="AEB06913.1"/>
    </source>
</evidence>
<dbReference type="KEGG" id="cgo:Corgl_0800"/>
<evidence type="ECO:0000256" key="1">
    <source>
        <dbReference type="ARBA" id="ARBA00005417"/>
    </source>
</evidence>
<dbReference type="STRING" id="700015.Corgl_0800"/>
<evidence type="ECO:0000313" key="6">
    <source>
        <dbReference type="Proteomes" id="UP000006851"/>
    </source>
</evidence>
<evidence type="ECO:0000256" key="2">
    <source>
        <dbReference type="ARBA" id="ARBA00022741"/>
    </source>
</evidence>
<reference evidence="6" key="1">
    <citation type="journal article" date="2013" name="Stand. Genomic Sci.">
        <title>Complete genome sequence of Coriobacterium glomerans type strain (PW2(T)) from the midgut of Pyrrhocoris apterus L. (red soldier bug).</title>
        <authorList>
            <person name="Stackebrandt E."/>
            <person name="Zeytun A."/>
            <person name="Lapidus A."/>
            <person name="Nolan M."/>
            <person name="Lucas S."/>
            <person name="Hammon N."/>
            <person name="Deshpande S."/>
            <person name="Cheng J.F."/>
            <person name="Tapia R."/>
            <person name="Goodwin L.A."/>
            <person name="Pitluck S."/>
            <person name="Liolios K."/>
            <person name="Pagani I."/>
            <person name="Ivanova N."/>
            <person name="Mavromatis K."/>
            <person name="Mikhailova N."/>
            <person name="Huntemann M."/>
            <person name="Pati A."/>
            <person name="Chen A."/>
            <person name="Palaniappan K."/>
            <person name="Chang Y.J."/>
            <person name="Land M."/>
            <person name="Hauser L."/>
            <person name="Rohde M."/>
            <person name="Pukall R."/>
            <person name="Goker M."/>
            <person name="Detter J.C."/>
            <person name="Woyke T."/>
            <person name="Bristow J."/>
            <person name="Eisen J.A."/>
            <person name="Markowitz V."/>
            <person name="Hugenholtz P."/>
            <person name="Kyrpides N.C."/>
            <person name="Klenk H.P."/>
        </authorList>
    </citation>
    <scope>NUCLEOTIDE SEQUENCE</scope>
    <source>
        <strain evidence="6">ATCC 49209 / DSM 20642 / JCM 10262 / PW2</strain>
    </source>
</reference>
<dbReference type="Proteomes" id="UP000006851">
    <property type="component" value="Chromosome"/>
</dbReference>
<dbReference type="GO" id="GO:0005886">
    <property type="term" value="C:plasma membrane"/>
    <property type="evidence" value="ECO:0007669"/>
    <property type="project" value="TreeGrafter"/>
</dbReference>
<dbReference type="Pfam" id="PF00005">
    <property type="entry name" value="ABC_tran"/>
    <property type="match status" value="1"/>
</dbReference>
<dbReference type="OrthoDB" id="9802264at2"/>
<dbReference type="GO" id="GO:0016887">
    <property type="term" value="F:ATP hydrolysis activity"/>
    <property type="evidence" value="ECO:0007669"/>
    <property type="project" value="InterPro"/>
</dbReference>
<dbReference type="GO" id="GO:0005524">
    <property type="term" value="F:ATP binding"/>
    <property type="evidence" value="ECO:0007669"/>
    <property type="project" value="UniProtKB-KW"/>
</dbReference>
<keyword evidence="6" id="KW-1185">Reference proteome</keyword>
<evidence type="ECO:0000256" key="3">
    <source>
        <dbReference type="ARBA" id="ARBA00022840"/>
    </source>
</evidence>
<dbReference type="AlphaFoldDB" id="F2N7M1"/>
<sequence length="213" mass="23456">MELRIEGATVRIGGEAIFENVSCTLKSGTLNALIGPSGCGKTTLLNCISLLQHLDAGSVFINGEEASGWPERYRRRFWSRDAAFIYQDSGVIYDESIFYNIALRRRPRFSCFINRSALNTRVRNALDAVQLDRPERALASTLSGGEKQRLGIARAMFKDAAVLFADEPTASLDKANRDNVASLLRDCVSRGALVVVATHDAQLARQSDQCIEL</sequence>
<keyword evidence="2" id="KW-0547">Nucleotide-binding</keyword>
<dbReference type="GO" id="GO:0022857">
    <property type="term" value="F:transmembrane transporter activity"/>
    <property type="evidence" value="ECO:0007669"/>
    <property type="project" value="TreeGrafter"/>
</dbReference>
<name>F2N7M1_CORGP</name>
<proteinExistence type="inferred from homology"/>
<dbReference type="PANTHER" id="PTHR24220:SF689">
    <property type="entry name" value="LIPOPROTEIN-RELEASING SYSTEM ATP-BINDING PROTEIN LOLD"/>
    <property type="match status" value="1"/>
</dbReference>
<dbReference type="InterPro" id="IPR003593">
    <property type="entry name" value="AAA+_ATPase"/>
</dbReference>
<dbReference type="EMBL" id="CP002628">
    <property type="protein sequence ID" value="AEB06913.1"/>
    <property type="molecule type" value="Genomic_DNA"/>
</dbReference>
<dbReference type="SUPFAM" id="SSF52540">
    <property type="entry name" value="P-loop containing nucleoside triphosphate hydrolases"/>
    <property type="match status" value="1"/>
</dbReference>
<organism evidence="5 6">
    <name type="scientific">Coriobacterium glomerans (strain ATCC 49209 / DSM 20642 / JCM 10262 / PW2)</name>
    <dbReference type="NCBI Taxonomy" id="700015"/>
    <lineage>
        <taxon>Bacteria</taxon>
        <taxon>Bacillati</taxon>
        <taxon>Actinomycetota</taxon>
        <taxon>Coriobacteriia</taxon>
        <taxon>Coriobacteriales</taxon>
        <taxon>Coriobacteriaceae</taxon>
        <taxon>Coriobacterium</taxon>
    </lineage>
</organism>
<dbReference type="InterPro" id="IPR003439">
    <property type="entry name" value="ABC_transporter-like_ATP-bd"/>
</dbReference>
<dbReference type="eggNOG" id="COG1136">
    <property type="taxonomic scope" value="Bacteria"/>
</dbReference>
<dbReference type="PROSITE" id="PS00211">
    <property type="entry name" value="ABC_TRANSPORTER_1"/>
    <property type="match status" value="1"/>
</dbReference>
<feature type="domain" description="ABC transporter" evidence="4">
    <location>
        <begin position="3"/>
        <end position="213"/>
    </location>
</feature>
<protein>
    <submittedName>
        <fullName evidence="5">ABC transporter related protein</fullName>
    </submittedName>
</protein>
<dbReference type="SMART" id="SM00382">
    <property type="entry name" value="AAA"/>
    <property type="match status" value="1"/>
</dbReference>
<dbReference type="Gene3D" id="3.40.50.300">
    <property type="entry name" value="P-loop containing nucleotide triphosphate hydrolases"/>
    <property type="match status" value="1"/>
</dbReference>
<dbReference type="InterPro" id="IPR015854">
    <property type="entry name" value="ABC_transpr_LolD-like"/>
</dbReference>
<dbReference type="InterPro" id="IPR017871">
    <property type="entry name" value="ABC_transporter-like_CS"/>
</dbReference>
<comment type="similarity">
    <text evidence="1">Belongs to the ABC transporter superfamily.</text>
</comment>
<accession>F2N7M1</accession>
<dbReference type="HOGENOM" id="CLU_000604_1_22_11"/>
<keyword evidence="3" id="KW-0067">ATP-binding</keyword>
<dbReference type="RefSeq" id="WP_013708656.1">
    <property type="nucleotide sequence ID" value="NC_015389.1"/>
</dbReference>
<dbReference type="PROSITE" id="PS50893">
    <property type="entry name" value="ABC_TRANSPORTER_2"/>
    <property type="match status" value="1"/>
</dbReference>